<dbReference type="InterPro" id="IPR044068">
    <property type="entry name" value="CB"/>
</dbReference>
<dbReference type="InterPro" id="IPR010998">
    <property type="entry name" value="Integrase_recombinase_N"/>
</dbReference>
<dbReference type="PANTHER" id="PTHR30629:SF2">
    <property type="entry name" value="PROPHAGE INTEGRASE INTS-RELATED"/>
    <property type="match status" value="1"/>
</dbReference>
<comment type="caution">
    <text evidence="8">The sequence shown here is derived from an EMBL/GenBank/DDBJ whole genome shotgun (WGS) entry which is preliminary data.</text>
</comment>
<keyword evidence="3 5" id="KW-0238">DNA-binding</keyword>
<dbReference type="PROSITE" id="PS51900">
    <property type="entry name" value="CB"/>
    <property type="match status" value="1"/>
</dbReference>
<evidence type="ECO:0000256" key="2">
    <source>
        <dbReference type="ARBA" id="ARBA00022908"/>
    </source>
</evidence>
<proteinExistence type="inferred from homology"/>
<keyword evidence="2" id="KW-0229">DNA integration</keyword>
<dbReference type="InterPro" id="IPR050808">
    <property type="entry name" value="Phage_Integrase"/>
</dbReference>
<sequence>MAKIKLTKTAVESAQPQAKAVELRDTVVPGFLCKITPAGRRVFMLQYRTNAGERRKPALGLFGELTVEQARVMAQDWLAEVRRGGDPSAAKSAARKAPTMKEYCTTFMEDYSKQRNKPSTQRGYQGVIDRCIIPIMGRMKVQDVKRPDVAALMKKLAYKPAEANRTFGVLRKMFNLAEVWGLRPDGTNPCRHVPMFPPGKETRLIVDDELVLLFRHLEKMEAGELEPEETENYVIPLAIRLQFEFSGRRSEICPLEWDWLDFERRRVVWPDSKTGGISKPMSEEAYRLLSTAPRREGCPYVLPSPNDPTKHLTHGEYYGGWCRVLKAAGVPHVGTHGIRHRAATDIANSGVPTKVGMALTGHKTVAMFMHYVHTEDKPVRDAADLVASRRQSITGTRNTAEARA</sequence>
<dbReference type="Gene3D" id="1.10.443.10">
    <property type="entry name" value="Intergrase catalytic core"/>
    <property type="match status" value="1"/>
</dbReference>
<reference evidence="8 9" key="1">
    <citation type="submission" date="2019-04" db="EMBL/GenBank/DDBJ databases">
        <title>Azoarcus nasutitermitis sp. nov. isolated from termite nest.</title>
        <authorList>
            <person name="Lin S.-Y."/>
            <person name="Hameed A."/>
            <person name="Hsu Y.-H."/>
            <person name="Young C.-C."/>
        </authorList>
    </citation>
    <scope>NUCLEOTIDE SEQUENCE [LARGE SCALE GENOMIC DNA]</scope>
    <source>
        <strain evidence="8 9">CC-YHH838</strain>
    </source>
</reference>
<dbReference type="InterPro" id="IPR025166">
    <property type="entry name" value="Integrase_DNA_bind_dom"/>
</dbReference>
<dbReference type="PANTHER" id="PTHR30629">
    <property type="entry name" value="PROPHAGE INTEGRASE"/>
    <property type="match status" value="1"/>
</dbReference>
<dbReference type="Pfam" id="PF00589">
    <property type="entry name" value="Phage_integrase"/>
    <property type="match status" value="1"/>
</dbReference>
<dbReference type="Pfam" id="PF14659">
    <property type="entry name" value="Phage_int_SAM_3"/>
    <property type="match status" value="1"/>
</dbReference>
<dbReference type="GO" id="GO:0015074">
    <property type="term" value="P:DNA integration"/>
    <property type="evidence" value="ECO:0007669"/>
    <property type="project" value="UniProtKB-KW"/>
</dbReference>
<dbReference type="InterPro" id="IPR013762">
    <property type="entry name" value="Integrase-like_cat_sf"/>
</dbReference>
<keyword evidence="9" id="KW-1185">Reference proteome</keyword>
<dbReference type="SUPFAM" id="SSF56349">
    <property type="entry name" value="DNA breaking-rejoining enzymes"/>
    <property type="match status" value="1"/>
</dbReference>
<dbReference type="InterPro" id="IPR038488">
    <property type="entry name" value="Integrase_DNA-bd_sf"/>
</dbReference>
<accession>A0A4S4B1Q5</accession>
<gene>
    <name evidence="8" type="ORF">E6C76_05980</name>
</gene>
<name>A0A4S4B1Q5_9RHOO</name>
<dbReference type="CDD" id="cd00796">
    <property type="entry name" value="INT_Rci_Hp1_C"/>
    <property type="match status" value="1"/>
</dbReference>
<dbReference type="InterPro" id="IPR011010">
    <property type="entry name" value="DNA_brk_join_enz"/>
</dbReference>
<evidence type="ECO:0000256" key="4">
    <source>
        <dbReference type="ARBA" id="ARBA00023172"/>
    </source>
</evidence>
<dbReference type="Gene3D" id="3.30.160.390">
    <property type="entry name" value="Integrase, DNA-binding domain"/>
    <property type="match status" value="1"/>
</dbReference>
<dbReference type="InterPro" id="IPR002104">
    <property type="entry name" value="Integrase_catalytic"/>
</dbReference>
<dbReference type="AlphaFoldDB" id="A0A4S4B1Q5"/>
<evidence type="ECO:0000256" key="5">
    <source>
        <dbReference type="PROSITE-ProRule" id="PRU01248"/>
    </source>
</evidence>
<dbReference type="OrthoDB" id="662444at2"/>
<dbReference type="RefSeq" id="WP_136347330.1">
    <property type="nucleotide sequence ID" value="NZ_SSOC01000002.1"/>
</dbReference>
<evidence type="ECO:0000259" key="7">
    <source>
        <dbReference type="PROSITE" id="PS51900"/>
    </source>
</evidence>
<keyword evidence="4" id="KW-0233">DNA recombination</keyword>
<evidence type="ECO:0000259" key="6">
    <source>
        <dbReference type="PROSITE" id="PS51898"/>
    </source>
</evidence>
<organism evidence="8 9">
    <name type="scientific">Pseudothauera nasutitermitis</name>
    <dbReference type="NCBI Taxonomy" id="2565930"/>
    <lineage>
        <taxon>Bacteria</taxon>
        <taxon>Pseudomonadati</taxon>
        <taxon>Pseudomonadota</taxon>
        <taxon>Betaproteobacteria</taxon>
        <taxon>Rhodocyclales</taxon>
        <taxon>Zoogloeaceae</taxon>
        <taxon>Pseudothauera</taxon>
    </lineage>
</organism>
<feature type="domain" description="Tyr recombinase" evidence="6">
    <location>
        <begin position="200"/>
        <end position="384"/>
    </location>
</feature>
<dbReference type="GO" id="GO:0003677">
    <property type="term" value="F:DNA binding"/>
    <property type="evidence" value="ECO:0007669"/>
    <property type="project" value="UniProtKB-UniRule"/>
</dbReference>
<evidence type="ECO:0000313" key="9">
    <source>
        <dbReference type="Proteomes" id="UP000308430"/>
    </source>
</evidence>
<dbReference type="EMBL" id="SSOC01000002">
    <property type="protein sequence ID" value="THF66389.1"/>
    <property type="molecule type" value="Genomic_DNA"/>
</dbReference>
<dbReference type="PROSITE" id="PS51898">
    <property type="entry name" value="TYR_RECOMBINASE"/>
    <property type="match status" value="1"/>
</dbReference>
<feature type="domain" description="Core-binding (CB)" evidence="7">
    <location>
        <begin position="98"/>
        <end position="178"/>
    </location>
</feature>
<dbReference type="InterPro" id="IPR004107">
    <property type="entry name" value="Integrase_SAM-like_N"/>
</dbReference>
<evidence type="ECO:0000313" key="8">
    <source>
        <dbReference type="EMBL" id="THF66389.1"/>
    </source>
</evidence>
<evidence type="ECO:0000256" key="3">
    <source>
        <dbReference type="ARBA" id="ARBA00023125"/>
    </source>
</evidence>
<evidence type="ECO:0000256" key="1">
    <source>
        <dbReference type="ARBA" id="ARBA00008857"/>
    </source>
</evidence>
<dbReference type="Gene3D" id="1.10.150.130">
    <property type="match status" value="1"/>
</dbReference>
<dbReference type="Pfam" id="PF13356">
    <property type="entry name" value="Arm-DNA-bind_3"/>
    <property type="match status" value="1"/>
</dbReference>
<dbReference type="GO" id="GO:0006310">
    <property type="term" value="P:DNA recombination"/>
    <property type="evidence" value="ECO:0007669"/>
    <property type="project" value="UniProtKB-KW"/>
</dbReference>
<dbReference type="Proteomes" id="UP000308430">
    <property type="component" value="Unassembled WGS sequence"/>
</dbReference>
<comment type="similarity">
    <text evidence="1">Belongs to the 'phage' integrase family.</text>
</comment>
<protein>
    <submittedName>
        <fullName evidence="8">DUF4102 domain-containing protein</fullName>
    </submittedName>
</protein>